<evidence type="ECO:0000256" key="1">
    <source>
        <dbReference type="ARBA" id="ARBA00004127"/>
    </source>
</evidence>
<evidence type="ECO:0000256" key="6">
    <source>
        <dbReference type="SAM" id="SignalP"/>
    </source>
</evidence>
<dbReference type="InterPro" id="IPR050911">
    <property type="entry name" value="DRAM/TMEM150_Autophagy_Mod"/>
</dbReference>
<organism evidence="8 9">
    <name type="scientific">Psilocybe cf. subviscida</name>
    <dbReference type="NCBI Taxonomy" id="2480587"/>
    <lineage>
        <taxon>Eukaryota</taxon>
        <taxon>Fungi</taxon>
        <taxon>Dikarya</taxon>
        <taxon>Basidiomycota</taxon>
        <taxon>Agaricomycotina</taxon>
        <taxon>Agaricomycetes</taxon>
        <taxon>Agaricomycetidae</taxon>
        <taxon>Agaricales</taxon>
        <taxon>Agaricineae</taxon>
        <taxon>Strophariaceae</taxon>
        <taxon>Psilocybe</taxon>
    </lineage>
</organism>
<evidence type="ECO:0000256" key="5">
    <source>
        <dbReference type="SAM" id="Phobius"/>
    </source>
</evidence>
<dbReference type="GO" id="GO:0005886">
    <property type="term" value="C:plasma membrane"/>
    <property type="evidence" value="ECO:0007669"/>
    <property type="project" value="TreeGrafter"/>
</dbReference>
<sequence length="232" mass="26452">MWFCTLLAMLIVWLASGRPRYPSQDQRIAYISDVGASNLKPLFVTGCAITGVGFTLTLIVERILRHHGRLMPNMRRRERVFSILAILGALIGGAGLILLSVFDTKRFPSVHRIFLLVFIVGVALSAIFSIVEYRWISKDFSNFQRLKIAYIAKGIIASILIALAIVFAVTLFQAPNVGGIFEWIIAFGFTFYLLTFWYDLRMSKNVEKGELKQLYGHHHHHRQQHSQMREIA</sequence>
<feature type="transmembrane region" description="Helical" evidence="5">
    <location>
        <begin position="41"/>
        <end position="60"/>
    </location>
</feature>
<feature type="transmembrane region" description="Helical" evidence="5">
    <location>
        <begin position="113"/>
        <end position="136"/>
    </location>
</feature>
<proteinExistence type="predicted"/>
<name>A0A8H5BPM9_9AGAR</name>
<comment type="caution">
    <text evidence="8">The sequence shown here is derived from an EMBL/GenBank/DDBJ whole genome shotgun (WGS) entry which is preliminary data.</text>
</comment>
<dbReference type="PANTHER" id="PTHR21324:SF2">
    <property type="entry name" value="EG:22E5.9 PROTEIN"/>
    <property type="match status" value="1"/>
</dbReference>
<dbReference type="GO" id="GO:0012505">
    <property type="term" value="C:endomembrane system"/>
    <property type="evidence" value="ECO:0007669"/>
    <property type="project" value="UniProtKB-SubCell"/>
</dbReference>
<gene>
    <name evidence="8" type="ORF">D9619_004241</name>
</gene>
<keyword evidence="6" id="KW-0732">Signal</keyword>
<dbReference type="EMBL" id="JAACJJ010000014">
    <property type="protein sequence ID" value="KAF5327275.1"/>
    <property type="molecule type" value="Genomic_DNA"/>
</dbReference>
<evidence type="ECO:0000313" key="9">
    <source>
        <dbReference type="Proteomes" id="UP000567179"/>
    </source>
</evidence>
<dbReference type="Proteomes" id="UP000567179">
    <property type="component" value="Unassembled WGS sequence"/>
</dbReference>
<protein>
    <recommendedName>
        <fullName evidence="7">CWH43-like N-terminal domain-containing protein</fullName>
    </recommendedName>
</protein>
<reference evidence="8 9" key="1">
    <citation type="journal article" date="2020" name="ISME J.">
        <title>Uncovering the hidden diversity of litter-decomposition mechanisms in mushroom-forming fungi.</title>
        <authorList>
            <person name="Floudas D."/>
            <person name="Bentzer J."/>
            <person name="Ahren D."/>
            <person name="Johansson T."/>
            <person name="Persson P."/>
            <person name="Tunlid A."/>
        </authorList>
    </citation>
    <scope>NUCLEOTIDE SEQUENCE [LARGE SCALE GENOMIC DNA]</scope>
    <source>
        <strain evidence="8 9">CBS 101986</strain>
    </source>
</reference>
<feature type="transmembrane region" description="Helical" evidence="5">
    <location>
        <begin position="148"/>
        <end position="174"/>
    </location>
</feature>
<comment type="subcellular location">
    <subcellularLocation>
        <location evidence="1">Endomembrane system</location>
        <topology evidence="1">Multi-pass membrane protein</topology>
    </subcellularLocation>
</comment>
<evidence type="ECO:0000256" key="2">
    <source>
        <dbReference type="ARBA" id="ARBA00022692"/>
    </source>
</evidence>
<evidence type="ECO:0000256" key="4">
    <source>
        <dbReference type="ARBA" id="ARBA00023136"/>
    </source>
</evidence>
<feature type="transmembrane region" description="Helical" evidence="5">
    <location>
        <begin position="180"/>
        <end position="198"/>
    </location>
</feature>
<dbReference type="Pfam" id="PF10277">
    <property type="entry name" value="Frag1"/>
    <property type="match status" value="1"/>
</dbReference>
<keyword evidence="9" id="KW-1185">Reference proteome</keyword>
<dbReference type="AlphaFoldDB" id="A0A8H5BPM9"/>
<feature type="signal peptide" evidence="6">
    <location>
        <begin position="1"/>
        <end position="17"/>
    </location>
</feature>
<feature type="chain" id="PRO_5034046884" description="CWH43-like N-terminal domain-containing protein" evidence="6">
    <location>
        <begin position="18"/>
        <end position="232"/>
    </location>
</feature>
<evidence type="ECO:0000256" key="3">
    <source>
        <dbReference type="ARBA" id="ARBA00022989"/>
    </source>
</evidence>
<keyword evidence="3 5" id="KW-1133">Transmembrane helix</keyword>
<dbReference type="OrthoDB" id="10032492at2759"/>
<accession>A0A8H5BPM9</accession>
<evidence type="ECO:0000259" key="7">
    <source>
        <dbReference type="Pfam" id="PF10277"/>
    </source>
</evidence>
<dbReference type="InterPro" id="IPR019402">
    <property type="entry name" value="CWH43_N"/>
</dbReference>
<feature type="transmembrane region" description="Helical" evidence="5">
    <location>
        <begin position="80"/>
        <end position="101"/>
    </location>
</feature>
<feature type="domain" description="CWH43-like N-terminal" evidence="7">
    <location>
        <begin position="1"/>
        <end position="201"/>
    </location>
</feature>
<evidence type="ECO:0000313" key="8">
    <source>
        <dbReference type="EMBL" id="KAF5327275.1"/>
    </source>
</evidence>
<keyword evidence="4 5" id="KW-0472">Membrane</keyword>
<keyword evidence="2 5" id="KW-0812">Transmembrane</keyword>
<dbReference type="PANTHER" id="PTHR21324">
    <property type="entry name" value="FASTING-INDUCIBLE INTEGRAL MEMBRANE PROTEIN TM6P1-RELATED"/>
    <property type="match status" value="1"/>
</dbReference>